<dbReference type="PROSITE" id="PS00211">
    <property type="entry name" value="ABC_TRANSPORTER_1"/>
    <property type="match status" value="1"/>
</dbReference>
<feature type="domain" description="ABC transporter" evidence="8">
    <location>
        <begin position="341"/>
        <end position="575"/>
    </location>
</feature>
<dbReference type="PANTHER" id="PTHR24221">
    <property type="entry name" value="ATP-BINDING CASSETTE SUB-FAMILY B"/>
    <property type="match status" value="1"/>
</dbReference>
<dbReference type="Pfam" id="PF00005">
    <property type="entry name" value="ABC_tran"/>
    <property type="match status" value="1"/>
</dbReference>
<organism evidence="10 11">
    <name type="scientific">Pontibacter mangrovi</name>
    <dbReference type="NCBI Taxonomy" id="2589816"/>
    <lineage>
        <taxon>Bacteria</taxon>
        <taxon>Pseudomonadati</taxon>
        <taxon>Bacteroidota</taxon>
        <taxon>Cytophagia</taxon>
        <taxon>Cytophagales</taxon>
        <taxon>Hymenobacteraceae</taxon>
        <taxon>Pontibacter</taxon>
    </lineage>
</organism>
<keyword evidence="11" id="KW-1185">Reference proteome</keyword>
<dbReference type="PANTHER" id="PTHR24221:SF654">
    <property type="entry name" value="ATP-BINDING CASSETTE SUB-FAMILY B MEMBER 6"/>
    <property type="match status" value="1"/>
</dbReference>
<feature type="transmembrane region" description="Helical" evidence="7">
    <location>
        <begin position="20"/>
        <end position="43"/>
    </location>
</feature>
<dbReference type="InterPro" id="IPR003439">
    <property type="entry name" value="ABC_transporter-like_ATP-bd"/>
</dbReference>
<keyword evidence="5 7" id="KW-1133">Transmembrane helix</keyword>
<accession>A0A501W3V7</accession>
<evidence type="ECO:0000256" key="1">
    <source>
        <dbReference type="ARBA" id="ARBA00004651"/>
    </source>
</evidence>
<keyword evidence="4 10" id="KW-0067">ATP-binding</keyword>
<dbReference type="CDD" id="cd07346">
    <property type="entry name" value="ABC_6TM_exporters"/>
    <property type="match status" value="1"/>
</dbReference>
<dbReference type="SUPFAM" id="SSF90123">
    <property type="entry name" value="ABC transporter transmembrane region"/>
    <property type="match status" value="1"/>
</dbReference>
<dbReference type="PROSITE" id="PS50893">
    <property type="entry name" value="ABC_TRANSPORTER_2"/>
    <property type="match status" value="1"/>
</dbReference>
<dbReference type="InterPro" id="IPR036640">
    <property type="entry name" value="ABC1_TM_sf"/>
</dbReference>
<dbReference type="InterPro" id="IPR011527">
    <property type="entry name" value="ABC1_TM_dom"/>
</dbReference>
<keyword evidence="6 7" id="KW-0472">Membrane</keyword>
<evidence type="ECO:0000256" key="2">
    <source>
        <dbReference type="ARBA" id="ARBA00022692"/>
    </source>
</evidence>
<evidence type="ECO:0000313" key="11">
    <source>
        <dbReference type="Proteomes" id="UP000316727"/>
    </source>
</evidence>
<keyword evidence="3" id="KW-0547">Nucleotide-binding</keyword>
<evidence type="ECO:0000313" key="10">
    <source>
        <dbReference type="EMBL" id="TPE44279.1"/>
    </source>
</evidence>
<evidence type="ECO:0000259" key="9">
    <source>
        <dbReference type="PROSITE" id="PS50929"/>
    </source>
</evidence>
<dbReference type="InterPro" id="IPR027417">
    <property type="entry name" value="P-loop_NTPase"/>
</dbReference>
<dbReference type="OrthoDB" id="843962at2"/>
<dbReference type="InterPro" id="IPR003593">
    <property type="entry name" value="AAA+_ATPase"/>
</dbReference>
<dbReference type="FunFam" id="3.40.50.300:FF:000218">
    <property type="entry name" value="Multidrug ABC transporter ATP-binding protein"/>
    <property type="match status" value="1"/>
</dbReference>
<dbReference type="InterPro" id="IPR039421">
    <property type="entry name" value="Type_1_exporter"/>
</dbReference>
<dbReference type="GO" id="GO:0034040">
    <property type="term" value="F:ATPase-coupled lipid transmembrane transporter activity"/>
    <property type="evidence" value="ECO:0007669"/>
    <property type="project" value="TreeGrafter"/>
</dbReference>
<feature type="transmembrane region" description="Helical" evidence="7">
    <location>
        <begin position="132"/>
        <end position="158"/>
    </location>
</feature>
<dbReference type="AlphaFoldDB" id="A0A501W3V7"/>
<dbReference type="InterPro" id="IPR017871">
    <property type="entry name" value="ABC_transporter-like_CS"/>
</dbReference>
<dbReference type="Pfam" id="PF00664">
    <property type="entry name" value="ABC_membrane"/>
    <property type="match status" value="1"/>
</dbReference>
<evidence type="ECO:0000256" key="6">
    <source>
        <dbReference type="ARBA" id="ARBA00023136"/>
    </source>
</evidence>
<evidence type="ECO:0000259" key="8">
    <source>
        <dbReference type="PROSITE" id="PS50893"/>
    </source>
</evidence>
<dbReference type="GO" id="GO:0005886">
    <property type="term" value="C:plasma membrane"/>
    <property type="evidence" value="ECO:0007669"/>
    <property type="project" value="UniProtKB-SubCell"/>
</dbReference>
<dbReference type="Proteomes" id="UP000316727">
    <property type="component" value="Unassembled WGS sequence"/>
</dbReference>
<dbReference type="SUPFAM" id="SSF52540">
    <property type="entry name" value="P-loop containing nucleoside triphosphate hydrolases"/>
    <property type="match status" value="1"/>
</dbReference>
<comment type="caution">
    <text evidence="10">The sequence shown here is derived from an EMBL/GenBank/DDBJ whole genome shotgun (WGS) entry which is preliminary data.</text>
</comment>
<gene>
    <name evidence="10" type="ORF">FJM65_08990</name>
</gene>
<dbReference type="GO" id="GO:0016887">
    <property type="term" value="F:ATP hydrolysis activity"/>
    <property type="evidence" value="ECO:0007669"/>
    <property type="project" value="InterPro"/>
</dbReference>
<reference evidence="10 11" key="1">
    <citation type="submission" date="2019-06" db="EMBL/GenBank/DDBJ databases">
        <title>A novel bacterium of genus Pontibacter, isolated from marine sediment.</title>
        <authorList>
            <person name="Huang H."/>
            <person name="Mo K."/>
            <person name="Hu Y."/>
        </authorList>
    </citation>
    <scope>NUCLEOTIDE SEQUENCE [LARGE SCALE GENOMIC DNA]</scope>
    <source>
        <strain evidence="10 11">HB172049</strain>
    </source>
</reference>
<evidence type="ECO:0000256" key="4">
    <source>
        <dbReference type="ARBA" id="ARBA00022840"/>
    </source>
</evidence>
<evidence type="ECO:0000256" key="3">
    <source>
        <dbReference type="ARBA" id="ARBA00022741"/>
    </source>
</evidence>
<name>A0A501W3V7_9BACT</name>
<feature type="domain" description="ABC transmembrane type-1" evidence="9">
    <location>
        <begin position="24"/>
        <end position="307"/>
    </location>
</feature>
<comment type="subcellular location">
    <subcellularLocation>
        <location evidence="1">Cell membrane</location>
        <topology evidence="1">Multi-pass membrane protein</topology>
    </subcellularLocation>
</comment>
<proteinExistence type="predicted"/>
<sequence>MEEWRRFISKVPELKELFRVRVPLVLFLSIMIAIIGVFEPLVLKYFFDSLSLAESSLSQTFQLSIALLFILYIGRELIGSVQNWLVWKIRLSVQKQLQSTAISKLYSLPLSFHHQEGVGATMTKLERSINSLVGAFSEVAFFTLPTCFYLVISLYVMFTLDLRLTLIIIFFVPLPVLISMQASKEQTRREKLLITVWAKIFNRVHEVLSCLPMVKSMSMEKAEANFFLSKVSETNTYVMRGIKTDTKVGMVKNIIVAFAHIVVLAYGGYCITLGEMTLGSLIAFLSYIGKFFGPIQGITNVYQTYRKASVSINLLNEILEFKDPVADGKVVYELNEVKGEVEFDKVSFIYPNGYQVFSELNLKVNPGERIAIVGQSGAGKSTIVSLILRLYSPTSGLIKIDGHDLKLLRQRFIRNHIGVVLQDFFLFNDTISNNISYGAGAVNQEQIEAAAKIANAHDFIMQLPERYETTIGERGSMLSGGQRQRIAIARAILKDPAILILDEATSALDAEAETLVQEAFKNLVKGRTTFIISHKLANIVDVDKIVLLKDGRISKIITDPCHLKVEEVYACRVKIG</sequence>
<feature type="transmembrane region" description="Helical" evidence="7">
    <location>
        <begin position="63"/>
        <end position="87"/>
    </location>
</feature>
<evidence type="ECO:0000256" key="5">
    <source>
        <dbReference type="ARBA" id="ARBA00022989"/>
    </source>
</evidence>
<dbReference type="GO" id="GO:0005524">
    <property type="term" value="F:ATP binding"/>
    <property type="evidence" value="ECO:0007669"/>
    <property type="project" value="UniProtKB-KW"/>
</dbReference>
<dbReference type="EMBL" id="VFRQ01000004">
    <property type="protein sequence ID" value="TPE44279.1"/>
    <property type="molecule type" value="Genomic_DNA"/>
</dbReference>
<dbReference type="Gene3D" id="1.20.1560.10">
    <property type="entry name" value="ABC transporter type 1, transmembrane domain"/>
    <property type="match status" value="1"/>
</dbReference>
<protein>
    <submittedName>
        <fullName evidence="10">ABC transporter ATP-binding protein</fullName>
    </submittedName>
</protein>
<keyword evidence="2 7" id="KW-0812">Transmembrane</keyword>
<evidence type="ECO:0000256" key="7">
    <source>
        <dbReference type="SAM" id="Phobius"/>
    </source>
</evidence>
<dbReference type="RefSeq" id="WP_140621171.1">
    <property type="nucleotide sequence ID" value="NZ_VFRQ01000004.1"/>
</dbReference>
<dbReference type="GO" id="GO:0140359">
    <property type="term" value="F:ABC-type transporter activity"/>
    <property type="evidence" value="ECO:0007669"/>
    <property type="project" value="InterPro"/>
</dbReference>
<dbReference type="PROSITE" id="PS50929">
    <property type="entry name" value="ABC_TM1F"/>
    <property type="match status" value="1"/>
</dbReference>
<dbReference type="SMART" id="SM00382">
    <property type="entry name" value="AAA"/>
    <property type="match status" value="1"/>
</dbReference>
<feature type="transmembrane region" description="Helical" evidence="7">
    <location>
        <begin position="164"/>
        <end position="182"/>
    </location>
</feature>
<dbReference type="Gene3D" id="3.40.50.300">
    <property type="entry name" value="P-loop containing nucleotide triphosphate hydrolases"/>
    <property type="match status" value="1"/>
</dbReference>
<feature type="transmembrane region" description="Helical" evidence="7">
    <location>
        <begin position="250"/>
        <end position="269"/>
    </location>
</feature>